<accession>A0A9X4BJD0</accession>
<proteinExistence type="predicted"/>
<sequence>MTTAGALPSPALAGRTLADLDYAELSAIALAWFARIDTVAGAPVPLAHVRPRLNALRLSSLERLLRPRTAVERALYELFAMARVRRSVLCYLSLQEGRDWDGAGGEFAHHALLLRQILQQVGRRAVVSVGVSLFGRRLRLRLDPLRHVRALYLDCLTYGERANRPFARTRQRFLFRAQAWLLHAGFRNLVSYRLRLGRRAAIDELLRSRSVRRNAALFLLILFPSARTLDGEQWSLLLDRLAEYFAPRLHALRELLPVDSLLNHGIAKLLKILFGVVVSRIAARPAADTDEITFVVDTLRLAYCWGTTYPLVDNVLDDAATPADVRGALVTGLTRLFSGDAGDAEPGTPPLALEAIARLREVLTLCPAPRLPAIRQTLAMLLESHRRDSERRLSHLPTVTDAGLIDAVWSDSVLKAALIRIATMEICGTPVTAERLSAQLSAALINQWGDDLWDIGEDCAGDRVTPFTLYVRDPRVRNPFVFFVEYCRRRVAAESPDRQRAMYLGVLETCRCLIDAPPSDPAVALLATGAMESALAGAGWVEDGERLKDVPHVDPDAVTFGIEHAFLR</sequence>
<keyword evidence="2" id="KW-1185">Reference proteome</keyword>
<name>A0A9X4BJD0_9GAMM</name>
<dbReference type="RefSeq" id="WP_263542504.1">
    <property type="nucleotide sequence ID" value="NZ_JAOVZO020000023.1"/>
</dbReference>
<organism evidence="1 2">
    <name type="scientific">Tahibacter soli</name>
    <dbReference type="NCBI Taxonomy" id="2983605"/>
    <lineage>
        <taxon>Bacteria</taxon>
        <taxon>Pseudomonadati</taxon>
        <taxon>Pseudomonadota</taxon>
        <taxon>Gammaproteobacteria</taxon>
        <taxon>Lysobacterales</taxon>
        <taxon>Rhodanobacteraceae</taxon>
        <taxon>Tahibacter</taxon>
    </lineage>
</organism>
<dbReference type="Proteomes" id="UP001139971">
    <property type="component" value="Unassembled WGS sequence"/>
</dbReference>
<comment type="caution">
    <text evidence="1">The sequence shown here is derived from an EMBL/GenBank/DDBJ whole genome shotgun (WGS) entry which is preliminary data.</text>
</comment>
<reference evidence="1" key="1">
    <citation type="submission" date="2023-02" db="EMBL/GenBank/DDBJ databases">
        <title>Tahibacter soli sp. nov. isolated from soil.</title>
        <authorList>
            <person name="Baek J.H."/>
            <person name="Lee J.K."/>
            <person name="Choi D.G."/>
            <person name="Jeon C.O."/>
        </authorList>
    </citation>
    <scope>NUCLEOTIDE SEQUENCE</scope>
    <source>
        <strain evidence="1">BL</strain>
    </source>
</reference>
<dbReference type="EMBL" id="JAOVZO020000023">
    <property type="protein sequence ID" value="MDC8016215.1"/>
    <property type="molecule type" value="Genomic_DNA"/>
</dbReference>
<evidence type="ECO:0000313" key="1">
    <source>
        <dbReference type="EMBL" id="MDC8016215.1"/>
    </source>
</evidence>
<protein>
    <submittedName>
        <fullName evidence="1">Uncharacterized protein</fullName>
    </submittedName>
</protein>
<gene>
    <name evidence="1" type="ORF">OD750_027115</name>
</gene>
<evidence type="ECO:0000313" key="2">
    <source>
        <dbReference type="Proteomes" id="UP001139971"/>
    </source>
</evidence>
<dbReference type="AlphaFoldDB" id="A0A9X4BJD0"/>